<evidence type="ECO:0000313" key="2">
    <source>
        <dbReference type="EnsemblMetazoa" id="CapteP215243"/>
    </source>
</evidence>
<organism evidence="1">
    <name type="scientific">Capitella teleta</name>
    <name type="common">Polychaete worm</name>
    <dbReference type="NCBI Taxonomy" id="283909"/>
    <lineage>
        <taxon>Eukaryota</taxon>
        <taxon>Metazoa</taxon>
        <taxon>Spiralia</taxon>
        <taxon>Lophotrochozoa</taxon>
        <taxon>Annelida</taxon>
        <taxon>Polychaeta</taxon>
        <taxon>Sedentaria</taxon>
        <taxon>Scolecida</taxon>
        <taxon>Capitellidae</taxon>
        <taxon>Capitella</taxon>
    </lineage>
</organism>
<evidence type="ECO:0000313" key="3">
    <source>
        <dbReference type="Proteomes" id="UP000014760"/>
    </source>
</evidence>
<protein>
    <submittedName>
        <fullName evidence="1 2">Uncharacterized protein</fullName>
    </submittedName>
</protein>
<dbReference type="HOGENOM" id="CLU_728131_0_0_1"/>
<dbReference type="EMBL" id="AMQN01000560">
    <property type="status" value="NOT_ANNOTATED_CDS"/>
    <property type="molecule type" value="Genomic_DNA"/>
</dbReference>
<proteinExistence type="predicted"/>
<dbReference type="Proteomes" id="UP000014760">
    <property type="component" value="Unassembled WGS sequence"/>
</dbReference>
<reference evidence="2" key="3">
    <citation type="submission" date="2015-06" db="UniProtKB">
        <authorList>
            <consortium name="EnsemblMetazoa"/>
        </authorList>
    </citation>
    <scope>IDENTIFICATION</scope>
</reference>
<dbReference type="EMBL" id="KB292506">
    <property type="protein sequence ID" value="ELU17467.1"/>
    <property type="molecule type" value="Genomic_DNA"/>
</dbReference>
<sequence>MQQKDITPYVRLKHKPNNFFMRRIWNFETIRQRKRQSNLKGIKCLEEEKDYQVIIKALEQKVKPSNEELSASSKYFYLRQGNATLVDFFKQATEIVEAMNIDEDPKDKTLRNLLMNGLTSREIYSKRVMEIASNIEARNLMDEDLSDMANQLLPSNALSRGSPSTNSCVNNYLNLYHVAGVVEESDVDDKNAQPGTPNATSVERWDIGASDPQKSDIHLIEAEVDFRGRMLHISTLRVQENIWCCTRGSSICDHKSLWRPTDMQKRWMSCKSCREPGSRRSLPPTGNQQQLSRDLQTFQEHTSFKMMQALVFNEQCYPPFTLHNHRDTGRSTQVWETRKQDLAILLSHLRDRFRPFTGPQTISSDLTDLQYVGKKFDDAF</sequence>
<reference evidence="3" key="1">
    <citation type="submission" date="2012-12" db="EMBL/GenBank/DDBJ databases">
        <authorList>
            <person name="Hellsten U."/>
            <person name="Grimwood J."/>
            <person name="Chapman J.A."/>
            <person name="Shapiro H."/>
            <person name="Aerts A."/>
            <person name="Otillar R.P."/>
            <person name="Terry A.Y."/>
            <person name="Boore J.L."/>
            <person name="Simakov O."/>
            <person name="Marletaz F."/>
            <person name="Cho S.-J."/>
            <person name="Edsinger-Gonzales E."/>
            <person name="Havlak P."/>
            <person name="Kuo D.-H."/>
            <person name="Larsson T."/>
            <person name="Lv J."/>
            <person name="Arendt D."/>
            <person name="Savage R."/>
            <person name="Osoegawa K."/>
            <person name="de Jong P."/>
            <person name="Lindberg D.R."/>
            <person name="Seaver E.C."/>
            <person name="Weisblat D.A."/>
            <person name="Putnam N.H."/>
            <person name="Grigoriev I.V."/>
            <person name="Rokhsar D.S."/>
        </authorList>
    </citation>
    <scope>NUCLEOTIDE SEQUENCE</scope>
    <source>
        <strain evidence="3">I ESC-2004</strain>
    </source>
</reference>
<dbReference type="AlphaFoldDB" id="R7VFW6"/>
<gene>
    <name evidence="1" type="ORF">CAPTEDRAFT_215243</name>
</gene>
<reference evidence="1 3" key="2">
    <citation type="journal article" date="2013" name="Nature">
        <title>Insights into bilaterian evolution from three spiralian genomes.</title>
        <authorList>
            <person name="Simakov O."/>
            <person name="Marletaz F."/>
            <person name="Cho S.J."/>
            <person name="Edsinger-Gonzales E."/>
            <person name="Havlak P."/>
            <person name="Hellsten U."/>
            <person name="Kuo D.H."/>
            <person name="Larsson T."/>
            <person name="Lv J."/>
            <person name="Arendt D."/>
            <person name="Savage R."/>
            <person name="Osoegawa K."/>
            <person name="de Jong P."/>
            <person name="Grimwood J."/>
            <person name="Chapman J.A."/>
            <person name="Shapiro H."/>
            <person name="Aerts A."/>
            <person name="Otillar R.P."/>
            <person name="Terry A.Y."/>
            <person name="Boore J.L."/>
            <person name="Grigoriev I.V."/>
            <person name="Lindberg D.R."/>
            <person name="Seaver E.C."/>
            <person name="Weisblat D.A."/>
            <person name="Putnam N.H."/>
            <person name="Rokhsar D.S."/>
        </authorList>
    </citation>
    <scope>NUCLEOTIDE SEQUENCE</scope>
    <source>
        <strain evidence="1 3">I ESC-2004</strain>
    </source>
</reference>
<dbReference type="EnsemblMetazoa" id="CapteT215243">
    <property type="protein sequence ID" value="CapteP215243"/>
    <property type="gene ID" value="CapteG215243"/>
</dbReference>
<evidence type="ECO:0000313" key="1">
    <source>
        <dbReference type="EMBL" id="ELU17467.1"/>
    </source>
</evidence>
<accession>R7VFW6</accession>
<keyword evidence="3" id="KW-1185">Reference proteome</keyword>
<name>R7VFW6_CAPTE</name>